<dbReference type="CDD" id="cd08379">
    <property type="entry name" value="C2D_MCTP_PRT_plant"/>
    <property type="match status" value="1"/>
</dbReference>
<dbReference type="Pfam" id="PF00168">
    <property type="entry name" value="C2"/>
    <property type="match status" value="3"/>
</dbReference>
<comment type="subcellular location">
    <subcellularLocation>
        <location evidence="1">Membrane</location>
        <topology evidence="1">Multi-pass membrane protein</topology>
    </subcellularLocation>
</comment>
<dbReference type="InterPro" id="IPR047255">
    <property type="entry name" value="C2D_MCTP_PRT_plant"/>
</dbReference>
<keyword evidence="4" id="KW-0677">Repeat</keyword>
<dbReference type="FunFam" id="2.60.40.150:FF:000119">
    <property type="entry name" value="C2 domain-containing protein"/>
    <property type="match status" value="1"/>
</dbReference>
<feature type="domain" description="C2" evidence="9">
    <location>
        <begin position="182"/>
        <end position="311"/>
    </location>
</feature>
<dbReference type="Gene3D" id="2.60.40.150">
    <property type="entry name" value="C2 domain"/>
    <property type="match status" value="3"/>
</dbReference>
<feature type="domain" description="C2" evidence="9">
    <location>
        <begin position="352"/>
        <end position="478"/>
    </location>
</feature>
<name>A0A5N6M793_9ASTR</name>
<dbReference type="InterPro" id="IPR000008">
    <property type="entry name" value="C2_dom"/>
</dbReference>
<dbReference type="InterPro" id="IPR013583">
    <property type="entry name" value="MCTP_C"/>
</dbReference>
<sequence>MNKPPQMMNRPPNEDFSLKETKPVLGIGKTKADKLVSTYDLVEQMQYLYVRVVKAKDLPANDLTGSCDPYVEARMGNYKGTTRHFDKNTSPEWNQVFSFSKDRIQSTMLEVTVKDKDVLKDDFIGGVLFDLNEVPKRVPPDSPLAPQWYMLSDRKGDKLKGELMLAVWWGTQADEAFPEAWHSDAATVSLDGLASCRSKVYLSPKLWYLRVNVIEAQDLIPSDKTRFPEVYVKAMLGNQVLRTRVSINKTINPLWNEDLMFVASEPFEELLVLSVEDRVGPNKDEVLGRCVILLQYVDRRLDHRNINSKWFSLDKHGLIEGEKNKEVKFASRVHLRVCLEGGYHVLDESTTYSSDLRPTAKQLWKNSIGLLELGILSANGLSPMKMKDQRATTDAYCVAKYGTKWVRTRTITDSFTPKWNEQYTWEVFDPCTVITIGVFDNCHLQGENKSGLARDSRIGKVRIRLSTLETKRVYTYSYPLLVLHPSGVKKMGEIHLAIRFTCSSLVNMMYMYSQPLLPKMHYIYPLTITQLDSLRHQTTQIVSMWLGRAEPPLRKEVVEYMLDVGSHMWSMRRSKANFLRIMSVLGGLVAFGRWFDQICRWKNPITTVLIHILFVILVLYPELILPTLFLYLFLIGIWNYRWRSRNPPYMDTRIACADSAHPDELDEEFDTFPTSRPPDVIRMRYDRLRSVAGRMQTVVGDLATQGERFQSLVSWRDPRATSLFVTFCLVAAVILYVTPFRVVAMIAGLYVLRHPRFRRKLPSVPVSFFRRLPARTDCLL</sequence>
<dbReference type="FunFam" id="2.60.40.150:FF:000128">
    <property type="entry name" value="C2 domain-containing protein"/>
    <property type="match status" value="1"/>
</dbReference>
<dbReference type="InterPro" id="IPR035892">
    <property type="entry name" value="C2_domain_sf"/>
</dbReference>
<proteinExistence type="inferred from homology"/>
<keyword evidence="5" id="KW-0106">Calcium</keyword>
<dbReference type="PANTHER" id="PTHR31425">
    <property type="entry name" value="PHOSPHORIBOSYLANTHRANILATE TRANSFERASE ISOFORM 1"/>
    <property type="match status" value="1"/>
</dbReference>
<dbReference type="GO" id="GO:0016020">
    <property type="term" value="C:membrane"/>
    <property type="evidence" value="ECO:0007669"/>
    <property type="project" value="UniProtKB-SubCell"/>
</dbReference>
<feature type="transmembrane region" description="Helical" evidence="8">
    <location>
        <begin position="608"/>
        <end position="638"/>
    </location>
</feature>
<evidence type="ECO:0000256" key="6">
    <source>
        <dbReference type="ARBA" id="ARBA00022989"/>
    </source>
</evidence>
<evidence type="ECO:0000313" key="10">
    <source>
        <dbReference type="EMBL" id="KAD3336297.1"/>
    </source>
</evidence>
<dbReference type="SUPFAM" id="SSF49562">
    <property type="entry name" value="C2 domain (Calcium/lipid-binding domain, CaLB)"/>
    <property type="match status" value="3"/>
</dbReference>
<evidence type="ECO:0000256" key="1">
    <source>
        <dbReference type="ARBA" id="ARBA00004141"/>
    </source>
</evidence>
<dbReference type="OrthoDB" id="67700at2759"/>
<dbReference type="AlphaFoldDB" id="A0A5N6M793"/>
<evidence type="ECO:0000256" key="7">
    <source>
        <dbReference type="ARBA" id="ARBA00023136"/>
    </source>
</evidence>
<evidence type="ECO:0000256" key="2">
    <source>
        <dbReference type="ARBA" id="ARBA00007923"/>
    </source>
</evidence>
<dbReference type="CDD" id="cd04019">
    <property type="entry name" value="C2C_MCTP_PRT_plant"/>
    <property type="match status" value="1"/>
</dbReference>
<evidence type="ECO:0000259" key="9">
    <source>
        <dbReference type="PROSITE" id="PS50004"/>
    </source>
</evidence>
<feature type="transmembrane region" description="Helical" evidence="8">
    <location>
        <begin position="578"/>
        <end position="596"/>
    </location>
</feature>
<feature type="transmembrane region" description="Helical" evidence="8">
    <location>
        <begin position="723"/>
        <end position="752"/>
    </location>
</feature>
<keyword evidence="7 8" id="KW-0472">Membrane</keyword>
<dbReference type="FunFam" id="2.60.40.150:FF:000090">
    <property type="entry name" value="C2 domain-containing protein"/>
    <property type="match status" value="1"/>
</dbReference>
<accession>A0A5N6M793</accession>
<evidence type="ECO:0000256" key="8">
    <source>
        <dbReference type="SAM" id="Phobius"/>
    </source>
</evidence>
<organism evidence="10 11">
    <name type="scientific">Mikania micrantha</name>
    <name type="common">bitter vine</name>
    <dbReference type="NCBI Taxonomy" id="192012"/>
    <lineage>
        <taxon>Eukaryota</taxon>
        <taxon>Viridiplantae</taxon>
        <taxon>Streptophyta</taxon>
        <taxon>Embryophyta</taxon>
        <taxon>Tracheophyta</taxon>
        <taxon>Spermatophyta</taxon>
        <taxon>Magnoliopsida</taxon>
        <taxon>eudicotyledons</taxon>
        <taxon>Gunneridae</taxon>
        <taxon>Pentapetalae</taxon>
        <taxon>asterids</taxon>
        <taxon>campanulids</taxon>
        <taxon>Asterales</taxon>
        <taxon>Asteraceae</taxon>
        <taxon>Asteroideae</taxon>
        <taxon>Heliantheae alliance</taxon>
        <taxon>Eupatorieae</taxon>
        <taxon>Mikania</taxon>
    </lineage>
</organism>
<keyword evidence="11" id="KW-1185">Reference proteome</keyword>
<reference evidence="10 11" key="1">
    <citation type="submission" date="2019-05" db="EMBL/GenBank/DDBJ databases">
        <title>Mikania micrantha, genome provides insights into the molecular mechanism of rapid growth.</title>
        <authorList>
            <person name="Liu B."/>
        </authorList>
    </citation>
    <scope>NUCLEOTIDE SEQUENCE [LARGE SCALE GENOMIC DNA]</scope>
    <source>
        <strain evidence="10">NLD-2019</strain>
        <tissue evidence="10">Leaf</tissue>
    </source>
</reference>
<evidence type="ECO:0000313" key="11">
    <source>
        <dbReference type="Proteomes" id="UP000326396"/>
    </source>
</evidence>
<dbReference type="InterPro" id="IPR047257">
    <property type="entry name" value="C2B_MCTP_PRT_plant"/>
</dbReference>
<evidence type="ECO:0000256" key="3">
    <source>
        <dbReference type="ARBA" id="ARBA00022692"/>
    </source>
</evidence>
<gene>
    <name evidence="10" type="ORF">E3N88_31816</name>
</gene>
<dbReference type="PANTHER" id="PTHR31425:SF29">
    <property type="entry name" value="C2 DOMAIN, PHOSPHORIBOSYLTRANSFERASE, C2 DOMAIN SUPERFAMILY"/>
    <property type="match status" value="1"/>
</dbReference>
<comment type="caution">
    <text evidence="10">The sequence shown here is derived from an EMBL/GenBank/DDBJ whole genome shotgun (WGS) entry which is preliminary data.</text>
</comment>
<feature type="domain" description="C2" evidence="9">
    <location>
        <begin position="29"/>
        <end position="149"/>
    </location>
</feature>
<dbReference type="InterPro" id="IPR047259">
    <property type="entry name" value="QUIRKY-like"/>
</dbReference>
<evidence type="ECO:0000256" key="4">
    <source>
        <dbReference type="ARBA" id="ARBA00022737"/>
    </source>
</evidence>
<dbReference type="SMART" id="SM00239">
    <property type="entry name" value="C2"/>
    <property type="match status" value="3"/>
</dbReference>
<dbReference type="CDD" id="cd08378">
    <property type="entry name" value="C2B_MCTP_PRT_plant"/>
    <property type="match status" value="1"/>
</dbReference>
<protein>
    <recommendedName>
        <fullName evidence="9">C2 domain-containing protein</fullName>
    </recommendedName>
</protein>
<dbReference type="PROSITE" id="PS50004">
    <property type="entry name" value="C2"/>
    <property type="match status" value="3"/>
</dbReference>
<evidence type="ECO:0000256" key="5">
    <source>
        <dbReference type="ARBA" id="ARBA00022837"/>
    </source>
</evidence>
<dbReference type="Pfam" id="PF08372">
    <property type="entry name" value="PRT_C"/>
    <property type="match status" value="1"/>
</dbReference>
<keyword evidence="6 8" id="KW-1133">Transmembrane helix</keyword>
<dbReference type="Proteomes" id="UP000326396">
    <property type="component" value="Linkage Group LG6"/>
</dbReference>
<dbReference type="InterPro" id="IPR047258">
    <property type="entry name" value="C2C_MCTP_PRT_plant"/>
</dbReference>
<dbReference type="EMBL" id="SZYD01000016">
    <property type="protein sequence ID" value="KAD3336297.1"/>
    <property type="molecule type" value="Genomic_DNA"/>
</dbReference>
<keyword evidence="3 8" id="KW-0812">Transmembrane</keyword>
<comment type="similarity">
    <text evidence="2">Belongs to the MCTP family.</text>
</comment>